<proteinExistence type="predicted"/>
<keyword evidence="1" id="KW-0812">Transmembrane</keyword>
<keyword evidence="3" id="KW-0482">Metalloprotease</keyword>
<keyword evidence="4" id="KW-1185">Reference proteome</keyword>
<dbReference type="Pfam" id="PF02517">
    <property type="entry name" value="Rce1-like"/>
    <property type="match status" value="1"/>
</dbReference>
<feature type="transmembrane region" description="Helical" evidence="1">
    <location>
        <begin position="207"/>
        <end position="226"/>
    </location>
</feature>
<keyword evidence="3" id="KW-0378">Hydrolase</keyword>
<feature type="transmembrane region" description="Helical" evidence="1">
    <location>
        <begin position="182"/>
        <end position="200"/>
    </location>
</feature>
<dbReference type="GO" id="GO:0008237">
    <property type="term" value="F:metallopeptidase activity"/>
    <property type="evidence" value="ECO:0007669"/>
    <property type="project" value="UniProtKB-KW"/>
</dbReference>
<accession>A0A371K003</accession>
<gene>
    <name evidence="3" type="ORF">DX914_13450</name>
</gene>
<feature type="transmembrane region" description="Helical" evidence="1">
    <location>
        <begin position="96"/>
        <end position="118"/>
    </location>
</feature>
<dbReference type="PANTHER" id="PTHR36435">
    <property type="entry name" value="SLR1288 PROTEIN"/>
    <property type="match status" value="1"/>
</dbReference>
<evidence type="ECO:0000313" key="4">
    <source>
        <dbReference type="Proteomes" id="UP000264492"/>
    </source>
</evidence>
<dbReference type="PANTHER" id="PTHR36435:SF1">
    <property type="entry name" value="CAAX AMINO TERMINAL PROTEASE FAMILY PROTEIN"/>
    <property type="match status" value="1"/>
</dbReference>
<dbReference type="InterPro" id="IPR052710">
    <property type="entry name" value="CAAX_protease"/>
</dbReference>
<feature type="transmembrane region" description="Helical" evidence="1">
    <location>
        <begin position="139"/>
        <end position="170"/>
    </location>
</feature>
<reference evidence="3 4" key="1">
    <citation type="submission" date="2018-08" db="EMBL/GenBank/DDBJ databases">
        <title>Lysobacter sp. zong2l5, whole genome shotgun sequence.</title>
        <authorList>
            <person name="Zhang X."/>
            <person name="Feng G."/>
            <person name="Zhu H."/>
        </authorList>
    </citation>
    <scope>NUCLEOTIDE SEQUENCE [LARGE SCALE GENOMIC DNA]</scope>
    <source>
        <strain evidence="4">zong2l5</strain>
    </source>
</reference>
<dbReference type="GO" id="GO:0006508">
    <property type="term" value="P:proteolysis"/>
    <property type="evidence" value="ECO:0007669"/>
    <property type="project" value="UniProtKB-KW"/>
</dbReference>
<feature type="transmembrane region" description="Helical" evidence="1">
    <location>
        <begin position="15"/>
        <end position="33"/>
    </location>
</feature>
<evidence type="ECO:0000313" key="3">
    <source>
        <dbReference type="EMBL" id="RDZ27248.1"/>
    </source>
</evidence>
<feature type="transmembrane region" description="Helical" evidence="1">
    <location>
        <begin position="238"/>
        <end position="255"/>
    </location>
</feature>
<keyword evidence="3" id="KW-0645">Protease</keyword>
<dbReference type="Proteomes" id="UP000264492">
    <property type="component" value="Unassembled WGS sequence"/>
</dbReference>
<dbReference type="AlphaFoldDB" id="A0A371K003"/>
<evidence type="ECO:0000256" key="1">
    <source>
        <dbReference type="SAM" id="Phobius"/>
    </source>
</evidence>
<feature type="transmembrane region" description="Helical" evidence="1">
    <location>
        <begin position="53"/>
        <end position="76"/>
    </location>
</feature>
<organism evidence="3 4">
    <name type="scientific">Lysobacter silvisoli</name>
    <dbReference type="NCBI Taxonomy" id="2293254"/>
    <lineage>
        <taxon>Bacteria</taxon>
        <taxon>Pseudomonadati</taxon>
        <taxon>Pseudomonadota</taxon>
        <taxon>Gammaproteobacteria</taxon>
        <taxon>Lysobacterales</taxon>
        <taxon>Lysobacteraceae</taxon>
        <taxon>Lysobacter</taxon>
    </lineage>
</organism>
<keyword evidence="1" id="KW-0472">Membrane</keyword>
<dbReference type="GO" id="GO:0004175">
    <property type="term" value="F:endopeptidase activity"/>
    <property type="evidence" value="ECO:0007669"/>
    <property type="project" value="UniProtKB-ARBA"/>
</dbReference>
<dbReference type="GO" id="GO:0080120">
    <property type="term" value="P:CAAX-box protein maturation"/>
    <property type="evidence" value="ECO:0007669"/>
    <property type="project" value="UniProtKB-ARBA"/>
</dbReference>
<protein>
    <submittedName>
        <fullName evidence="3">CPBP family intramembrane metalloprotease</fullName>
    </submittedName>
</protein>
<dbReference type="InterPro" id="IPR003675">
    <property type="entry name" value="Rce1/LyrA-like_dom"/>
</dbReference>
<feature type="domain" description="CAAX prenyl protease 2/Lysostaphin resistance protein A-like" evidence="2">
    <location>
        <begin position="125"/>
        <end position="219"/>
    </location>
</feature>
<dbReference type="EMBL" id="QTSU01000002">
    <property type="protein sequence ID" value="RDZ27248.1"/>
    <property type="molecule type" value="Genomic_DNA"/>
</dbReference>
<comment type="caution">
    <text evidence="3">The sequence shown here is derived from an EMBL/GenBank/DDBJ whole genome shotgun (WGS) entry which is preliminary data.</text>
</comment>
<name>A0A371K003_9GAMM</name>
<keyword evidence="1" id="KW-1133">Transmembrane helix</keyword>
<evidence type="ECO:0000259" key="2">
    <source>
        <dbReference type="Pfam" id="PF02517"/>
    </source>
</evidence>
<dbReference type="RefSeq" id="WP_115859624.1">
    <property type="nucleotide sequence ID" value="NZ_QTSU01000002.1"/>
</dbReference>
<dbReference type="OrthoDB" id="5996852at2"/>
<sequence length="277" mass="30418">MNPPTPSSTQVRTPAPWAIALLALGAFAWLDGFHLDLFRQLAAERQWQGGARLWALTVIGYGPQFVVVLGLARLLFGPGQTLYSLGLAPDRWRIGLLAAVACTAILPLGYALIAPLSLTPQFGSAVLRQALLSGVGEELLYRAFLFGLLFRYAGWGFLPAALVSALYFGANHLYQGQGLADSAAIFALTALGGLWFSWLYVEWRWNLWLPIGLHVLMNLYWDLFAVSDTALGPMAANLLRFAVIGLSLALTLRYARRRGGRLIVGRHWWWGGPARPD</sequence>